<proteinExistence type="predicted"/>
<dbReference type="GO" id="GO:0007017">
    <property type="term" value="P:microtubule-based process"/>
    <property type="evidence" value="ECO:0007669"/>
    <property type="project" value="InterPro"/>
</dbReference>
<dbReference type="GO" id="GO:0005869">
    <property type="term" value="C:dynactin complex"/>
    <property type="evidence" value="ECO:0007669"/>
    <property type="project" value="InterPro"/>
</dbReference>
<evidence type="ECO:0000313" key="5">
    <source>
        <dbReference type="Proteomes" id="UP000800041"/>
    </source>
</evidence>
<feature type="region of interest" description="Disordered" evidence="3">
    <location>
        <begin position="1"/>
        <end position="122"/>
    </location>
</feature>
<protein>
    <recommendedName>
        <fullName evidence="6">Dynamitin-domain-containing protein</fullName>
    </recommendedName>
</protein>
<organism evidence="4 5">
    <name type="scientific">Aulographum hederae CBS 113979</name>
    <dbReference type="NCBI Taxonomy" id="1176131"/>
    <lineage>
        <taxon>Eukaryota</taxon>
        <taxon>Fungi</taxon>
        <taxon>Dikarya</taxon>
        <taxon>Ascomycota</taxon>
        <taxon>Pezizomycotina</taxon>
        <taxon>Dothideomycetes</taxon>
        <taxon>Pleosporomycetidae</taxon>
        <taxon>Aulographales</taxon>
        <taxon>Aulographaceae</taxon>
    </lineage>
</organism>
<evidence type="ECO:0008006" key="6">
    <source>
        <dbReference type="Google" id="ProtNLM"/>
    </source>
</evidence>
<feature type="compositionally biased region" description="Low complexity" evidence="3">
    <location>
        <begin position="249"/>
        <end position="266"/>
    </location>
</feature>
<feature type="region of interest" description="Disordered" evidence="3">
    <location>
        <begin position="312"/>
        <end position="373"/>
    </location>
</feature>
<feature type="compositionally biased region" description="Basic and acidic residues" evidence="3">
    <location>
        <begin position="312"/>
        <end position="329"/>
    </location>
</feature>
<keyword evidence="2" id="KW-0963">Cytoplasm</keyword>
<evidence type="ECO:0000256" key="2">
    <source>
        <dbReference type="ARBA" id="ARBA00022490"/>
    </source>
</evidence>
<reference evidence="4" key="1">
    <citation type="journal article" date="2020" name="Stud. Mycol.">
        <title>101 Dothideomycetes genomes: a test case for predicting lifestyles and emergence of pathogens.</title>
        <authorList>
            <person name="Haridas S."/>
            <person name="Albert R."/>
            <person name="Binder M."/>
            <person name="Bloem J."/>
            <person name="Labutti K."/>
            <person name="Salamov A."/>
            <person name="Andreopoulos B."/>
            <person name="Baker S."/>
            <person name="Barry K."/>
            <person name="Bills G."/>
            <person name="Bluhm B."/>
            <person name="Cannon C."/>
            <person name="Castanera R."/>
            <person name="Culley D."/>
            <person name="Daum C."/>
            <person name="Ezra D."/>
            <person name="Gonzalez J."/>
            <person name="Henrissat B."/>
            <person name="Kuo A."/>
            <person name="Liang C."/>
            <person name="Lipzen A."/>
            <person name="Lutzoni F."/>
            <person name="Magnuson J."/>
            <person name="Mondo S."/>
            <person name="Nolan M."/>
            <person name="Ohm R."/>
            <person name="Pangilinan J."/>
            <person name="Park H.-J."/>
            <person name="Ramirez L."/>
            <person name="Alfaro M."/>
            <person name="Sun H."/>
            <person name="Tritt A."/>
            <person name="Yoshinaga Y."/>
            <person name="Zwiers L.-H."/>
            <person name="Turgeon B."/>
            <person name="Goodwin S."/>
            <person name="Spatafora J."/>
            <person name="Crous P."/>
            <person name="Grigoriev I."/>
        </authorList>
    </citation>
    <scope>NUCLEOTIDE SEQUENCE</scope>
    <source>
        <strain evidence="4">CBS 113979</strain>
    </source>
</reference>
<dbReference type="PANTHER" id="PTHR15346">
    <property type="entry name" value="DYNACTIN SUBUNIT"/>
    <property type="match status" value="1"/>
</dbReference>
<dbReference type="InterPro" id="IPR028133">
    <property type="entry name" value="Dynamitin"/>
</dbReference>
<comment type="subcellular location">
    <subcellularLocation>
        <location evidence="1">Cytoplasm</location>
    </subcellularLocation>
</comment>
<gene>
    <name evidence="4" type="ORF">K402DRAFT_431618</name>
</gene>
<dbReference type="OrthoDB" id="4977at2759"/>
<feature type="compositionally biased region" description="Basic and acidic residues" evidence="3">
    <location>
        <begin position="90"/>
        <end position="99"/>
    </location>
</feature>
<feature type="region of interest" description="Disordered" evidence="3">
    <location>
        <begin position="139"/>
        <end position="163"/>
    </location>
</feature>
<feature type="compositionally biased region" description="Basic and acidic residues" evidence="3">
    <location>
        <begin position="139"/>
        <end position="153"/>
    </location>
</feature>
<name>A0A6G1GZ63_9PEZI</name>
<feature type="compositionally biased region" description="Basic and acidic residues" evidence="3">
    <location>
        <begin position="58"/>
        <end position="73"/>
    </location>
</feature>
<sequence length="475" mass="52140">MSASMPARKYDNLPPSELGEEAEFYETPELTEDTSTIPAPTTPRSRSPTSDYDDDYTGIDRRGLTGVDARARFEPSQVDARGVDFSDSLNAERRSYRTDSRRRRRSGGGTDYGDFSDEEDESLERRLARLRREVEEVKMEYEQRKNTEKKDGESQATEEDPQEGINQISEILDQVYIQRHGGLSSAEEQYARTLQRYQSTATSEAQPPAQLPTNTATQQKASLHDPALALTQAATFDTRLTLLESTLGLSGKTMPDSTTSTTTSQTARPILPTLEALDQQFAALTSTAALDAARTRVRDLVIDAERLDELRRAHASETRPRSGGTRDPRTNFSGVVNGRRGSPAGEMRRLGSSSGGAGLGGIGPGADTTDPTHTTKLNALYGTLPTIASLAPSLPLVLERLRTLRLLHASAATASQTLDEVERRQGEQANEIAEWREAVGKVEGALKEGEEKAKGNVEVVGKWVRELEGRVRKFK</sequence>
<feature type="compositionally biased region" description="Gly residues" evidence="3">
    <location>
        <begin position="353"/>
        <end position="364"/>
    </location>
</feature>
<dbReference type="AlphaFoldDB" id="A0A6G1GZ63"/>
<dbReference type="GO" id="GO:0005737">
    <property type="term" value="C:cytoplasm"/>
    <property type="evidence" value="ECO:0007669"/>
    <property type="project" value="UniProtKB-SubCell"/>
</dbReference>
<dbReference type="Pfam" id="PF04912">
    <property type="entry name" value="Dynamitin"/>
    <property type="match status" value="1"/>
</dbReference>
<dbReference type="Proteomes" id="UP000800041">
    <property type="component" value="Unassembled WGS sequence"/>
</dbReference>
<feature type="compositionally biased region" description="Low complexity" evidence="3">
    <location>
        <begin position="34"/>
        <end position="50"/>
    </location>
</feature>
<feature type="region of interest" description="Disordered" evidence="3">
    <location>
        <begin position="249"/>
        <end position="268"/>
    </location>
</feature>
<evidence type="ECO:0000313" key="4">
    <source>
        <dbReference type="EMBL" id="KAF1986256.1"/>
    </source>
</evidence>
<keyword evidence="5" id="KW-1185">Reference proteome</keyword>
<evidence type="ECO:0000256" key="3">
    <source>
        <dbReference type="SAM" id="MobiDB-lite"/>
    </source>
</evidence>
<feature type="compositionally biased region" description="Acidic residues" evidence="3">
    <location>
        <begin position="18"/>
        <end position="32"/>
    </location>
</feature>
<accession>A0A6G1GZ63</accession>
<feature type="compositionally biased region" description="Polar residues" evidence="3">
    <location>
        <begin position="195"/>
        <end position="221"/>
    </location>
</feature>
<dbReference type="EMBL" id="ML977158">
    <property type="protein sequence ID" value="KAF1986256.1"/>
    <property type="molecule type" value="Genomic_DNA"/>
</dbReference>
<evidence type="ECO:0000256" key="1">
    <source>
        <dbReference type="ARBA" id="ARBA00004496"/>
    </source>
</evidence>
<feature type="region of interest" description="Disordered" evidence="3">
    <location>
        <begin position="195"/>
        <end position="222"/>
    </location>
</feature>